<protein>
    <submittedName>
        <fullName evidence="2">DUF3267 domain-containing protein</fullName>
    </submittedName>
</protein>
<feature type="transmembrane region" description="Helical" evidence="1">
    <location>
        <begin position="73"/>
        <end position="96"/>
    </location>
</feature>
<dbReference type="Proteomes" id="UP000823935">
    <property type="component" value="Unassembled WGS sequence"/>
</dbReference>
<sequence>MKAKKEDTDFNSIQAELKASGYEEKDVTIRSGKAMILGVVYALPFIIIFGFLYRVRLIERAHLSEIGGPSFYILFLIIIVISVVIHELLHGIGWAISSGMGWRAVRFNINAMMPSCACKVVLKKKQYLTGALTPFAVLGLGSILFVFICPGTVSLLTMMVNFIAAGADLLIASHVLREGACLIADHPTEAGYIAFYK</sequence>
<dbReference type="AlphaFoldDB" id="A0A9D1JK73"/>
<proteinExistence type="predicted"/>
<feature type="transmembrane region" description="Helical" evidence="1">
    <location>
        <begin position="127"/>
        <end position="148"/>
    </location>
</feature>
<name>A0A9D1JK73_9FIRM</name>
<gene>
    <name evidence="2" type="ORF">IAB44_10095</name>
</gene>
<dbReference type="Pfam" id="PF11667">
    <property type="entry name" value="DUF3267"/>
    <property type="match status" value="1"/>
</dbReference>
<evidence type="ECO:0000313" key="2">
    <source>
        <dbReference type="EMBL" id="HIS31880.1"/>
    </source>
</evidence>
<keyword evidence="1" id="KW-0472">Membrane</keyword>
<keyword evidence="1" id="KW-1133">Transmembrane helix</keyword>
<organism evidence="2 3">
    <name type="scientific">Candidatus Limivivens intestinipullorum</name>
    <dbReference type="NCBI Taxonomy" id="2840858"/>
    <lineage>
        <taxon>Bacteria</taxon>
        <taxon>Bacillati</taxon>
        <taxon>Bacillota</taxon>
        <taxon>Clostridia</taxon>
        <taxon>Lachnospirales</taxon>
        <taxon>Lachnospiraceae</taxon>
        <taxon>Lachnospiraceae incertae sedis</taxon>
        <taxon>Candidatus Limivivens</taxon>
    </lineage>
</organism>
<evidence type="ECO:0000313" key="3">
    <source>
        <dbReference type="Proteomes" id="UP000823935"/>
    </source>
</evidence>
<reference evidence="2" key="2">
    <citation type="journal article" date="2021" name="PeerJ">
        <title>Extensive microbial diversity within the chicken gut microbiome revealed by metagenomics and culture.</title>
        <authorList>
            <person name="Gilroy R."/>
            <person name="Ravi A."/>
            <person name="Getino M."/>
            <person name="Pursley I."/>
            <person name="Horton D.L."/>
            <person name="Alikhan N.F."/>
            <person name="Baker D."/>
            <person name="Gharbi K."/>
            <person name="Hall N."/>
            <person name="Watson M."/>
            <person name="Adriaenssens E.M."/>
            <person name="Foster-Nyarko E."/>
            <person name="Jarju S."/>
            <person name="Secka A."/>
            <person name="Antonio M."/>
            <person name="Oren A."/>
            <person name="Chaudhuri R.R."/>
            <person name="La Ragione R."/>
            <person name="Hildebrand F."/>
            <person name="Pallen M.J."/>
        </authorList>
    </citation>
    <scope>NUCLEOTIDE SEQUENCE</scope>
    <source>
        <strain evidence="2">CHK190-19873</strain>
    </source>
</reference>
<dbReference type="InterPro" id="IPR021683">
    <property type="entry name" value="DUF3267"/>
</dbReference>
<dbReference type="EMBL" id="DVIQ01000059">
    <property type="protein sequence ID" value="HIS31880.1"/>
    <property type="molecule type" value="Genomic_DNA"/>
</dbReference>
<accession>A0A9D1JK73</accession>
<evidence type="ECO:0000256" key="1">
    <source>
        <dbReference type="SAM" id="Phobius"/>
    </source>
</evidence>
<comment type="caution">
    <text evidence="2">The sequence shown here is derived from an EMBL/GenBank/DDBJ whole genome shotgun (WGS) entry which is preliminary data.</text>
</comment>
<feature type="transmembrane region" description="Helical" evidence="1">
    <location>
        <begin position="154"/>
        <end position="176"/>
    </location>
</feature>
<feature type="transmembrane region" description="Helical" evidence="1">
    <location>
        <begin position="34"/>
        <end position="53"/>
    </location>
</feature>
<reference evidence="2" key="1">
    <citation type="submission" date="2020-10" db="EMBL/GenBank/DDBJ databases">
        <authorList>
            <person name="Gilroy R."/>
        </authorList>
    </citation>
    <scope>NUCLEOTIDE SEQUENCE</scope>
    <source>
        <strain evidence="2">CHK190-19873</strain>
    </source>
</reference>
<keyword evidence="1" id="KW-0812">Transmembrane</keyword>